<dbReference type="Proteomes" id="UP000176988">
    <property type="component" value="Unassembled WGS sequence"/>
</dbReference>
<dbReference type="AlphaFoldDB" id="A0A1F7WEH2"/>
<keyword evidence="1" id="KW-1133">Transmembrane helix</keyword>
<feature type="transmembrane region" description="Helical" evidence="1">
    <location>
        <begin position="35"/>
        <end position="58"/>
    </location>
</feature>
<dbReference type="EMBL" id="MGFG01000010">
    <property type="protein sequence ID" value="OGM01224.1"/>
    <property type="molecule type" value="Genomic_DNA"/>
</dbReference>
<dbReference type="STRING" id="1802424.A2480_01665"/>
<proteinExistence type="predicted"/>
<organism evidence="2 3">
    <name type="scientific">Candidatus Uhrbacteria bacterium RIFOXYC2_FULL_47_19</name>
    <dbReference type="NCBI Taxonomy" id="1802424"/>
    <lineage>
        <taxon>Bacteria</taxon>
        <taxon>Candidatus Uhriibacteriota</taxon>
    </lineage>
</organism>
<gene>
    <name evidence="2" type="ORF">A2480_01665</name>
</gene>
<comment type="caution">
    <text evidence="2">The sequence shown here is derived from an EMBL/GenBank/DDBJ whole genome shotgun (WGS) entry which is preliminary data.</text>
</comment>
<sequence length="242" mass="26342">MIKEDGRQYVNRDELKREIKAELSHESWRRALKAITIYLVVFVILLLVPILGLTTMAARSGLVKVPLLSDWLYHPDLPERIVLPLTGTDPNDIMSIVAARTSFNSTTETLDMTISEQELTTLLSGVILSESEVSNLPLPIKSVQTSFGDGLINVYALTGEDYNSVPLSIRLRPAVVGGLVWLKAEDLTVGSLSVPDAVANLMIKSVNASLNRAIEQGLGENGELRSIVVVGDKIKVSLVSGH</sequence>
<evidence type="ECO:0000313" key="3">
    <source>
        <dbReference type="Proteomes" id="UP000176988"/>
    </source>
</evidence>
<name>A0A1F7WEH2_9BACT</name>
<keyword evidence="1" id="KW-0472">Membrane</keyword>
<evidence type="ECO:0000313" key="2">
    <source>
        <dbReference type="EMBL" id="OGM01224.1"/>
    </source>
</evidence>
<reference evidence="2 3" key="1">
    <citation type="journal article" date="2016" name="Nat. Commun.">
        <title>Thousands of microbial genomes shed light on interconnected biogeochemical processes in an aquifer system.</title>
        <authorList>
            <person name="Anantharaman K."/>
            <person name="Brown C.T."/>
            <person name="Hug L.A."/>
            <person name="Sharon I."/>
            <person name="Castelle C.J."/>
            <person name="Probst A.J."/>
            <person name="Thomas B.C."/>
            <person name="Singh A."/>
            <person name="Wilkins M.J."/>
            <person name="Karaoz U."/>
            <person name="Brodie E.L."/>
            <person name="Williams K.H."/>
            <person name="Hubbard S.S."/>
            <person name="Banfield J.F."/>
        </authorList>
    </citation>
    <scope>NUCLEOTIDE SEQUENCE [LARGE SCALE GENOMIC DNA]</scope>
</reference>
<accession>A0A1F7WEH2</accession>
<evidence type="ECO:0000256" key="1">
    <source>
        <dbReference type="SAM" id="Phobius"/>
    </source>
</evidence>
<keyword evidence="1" id="KW-0812">Transmembrane</keyword>
<protein>
    <submittedName>
        <fullName evidence="2">Uncharacterized protein</fullName>
    </submittedName>
</protein>